<evidence type="ECO:0000256" key="2">
    <source>
        <dbReference type="ARBA" id="ARBA00001974"/>
    </source>
</evidence>
<dbReference type="Gene3D" id="3.40.50.620">
    <property type="entry name" value="HUPs"/>
    <property type="match status" value="1"/>
</dbReference>
<evidence type="ECO:0000256" key="3">
    <source>
        <dbReference type="ARBA" id="ARBA00022630"/>
    </source>
</evidence>
<comment type="cofactor">
    <cofactor evidence="1">
        <name>(6R)-5,10-methylene-5,6,7,8-tetrahydrofolate</name>
        <dbReference type="ChEBI" id="CHEBI:15636"/>
    </cofactor>
</comment>
<dbReference type="Gene3D" id="1.25.40.80">
    <property type="match status" value="1"/>
</dbReference>
<keyword evidence="5 6" id="KW-0157">Chromophore</keyword>
<evidence type="ECO:0000256" key="4">
    <source>
        <dbReference type="ARBA" id="ARBA00022827"/>
    </source>
</evidence>
<dbReference type="PROSITE" id="PS00691">
    <property type="entry name" value="DNA_PHOTOLYASES_1_2"/>
    <property type="match status" value="1"/>
</dbReference>
<organism evidence="8 9">
    <name type="scientific">Azospira oryzae</name>
    <dbReference type="NCBI Taxonomy" id="146939"/>
    <lineage>
        <taxon>Bacteria</taxon>
        <taxon>Pseudomonadati</taxon>
        <taxon>Pseudomonadota</taxon>
        <taxon>Betaproteobacteria</taxon>
        <taxon>Rhodocyclales</taxon>
        <taxon>Rhodocyclaceae</taxon>
        <taxon>Azospira</taxon>
    </lineage>
</organism>
<dbReference type="InterPro" id="IPR005101">
    <property type="entry name" value="Cryptochr/Photolyase_FAD-bd"/>
</dbReference>
<evidence type="ECO:0000256" key="5">
    <source>
        <dbReference type="ARBA" id="ARBA00022991"/>
    </source>
</evidence>
<dbReference type="PROSITE" id="PS00394">
    <property type="entry name" value="DNA_PHOTOLYASES_1_1"/>
    <property type="match status" value="1"/>
</dbReference>
<proteinExistence type="inferred from homology"/>
<dbReference type="InterPro" id="IPR036155">
    <property type="entry name" value="Crypto/Photolyase_N_sf"/>
</dbReference>
<evidence type="ECO:0000256" key="6">
    <source>
        <dbReference type="RuleBase" id="RU004182"/>
    </source>
</evidence>
<dbReference type="SUPFAM" id="SSF52425">
    <property type="entry name" value="Cryptochrome/photolyase, N-terminal domain"/>
    <property type="match status" value="1"/>
</dbReference>
<keyword evidence="9" id="KW-1185">Reference proteome</keyword>
<dbReference type="PANTHER" id="PTHR11455:SF9">
    <property type="entry name" value="CRYPTOCHROME CIRCADIAN CLOCK 5 ISOFORM X1"/>
    <property type="match status" value="1"/>
</dbReference>
<dbReference type="Pfam" id="PF03441">
    <property type="entry name" value="FAD_binding_7"/>
    <property type="match status" value="1"/>
</dbReference>
<dbReference type="InterPro" id="IPR036134">
    <property type="entry name" value="Crypto/Photolyase_FAD-like_sf"/>
</dbReference>
<dbReference type="InterPro" id="IPR002081">
    <property type="entry name" value="Cryptochrome/DNA_photolyase_1"/>
</dbReference>
<dbReference type="InterPro" id="IPR014729">
    <property type="entry name" value="Rossmann-like_a/b/a_fold"/>
</dbReference>
<dbReference type="Pfam" id="PF00875">
    <property type="entry name" value="DNA_photolyase"/>
    <property type="match status" value="1"/>
</dbReference>
<evidence type="ECO:0000259" key="7">
    <source>
        <dbReference type="PROSITE" id="PS51645"/>
    </source>
</evidence>
<dbReference type="InterPro" id="IPR018394">
    <property type="entry name" value="DNA_photolyase_1_CS_C"/>
</dbReference>
<dbReference type="PANTHER" id="PTHR11455">
    <property type="entry name" value="CRYPTOCHROME"/>
    <property type="match status" value="1"/>
</dbReference>
<sequence length="482" mass="54033">MLESALVWFRRDLRDYDHAALYHALKSARRVWCAFVFDSDILEALPGRSDRRVDFIRESLAELHVALQAKGGGLMVRHGPAAAEIAALARQLGVAAVFANRDYEPRAKARDAAVAADLERDGIALHLFKDQAVFDGDEVLTKGGTPYTVFTPYKNCWLGKLEDFHVRPYPVDRYSGHLAPPPDGGGVPSLADIGFLPTDLERIGVVPGMSGGAARWQDFRQRLERYAEQRDFPAVKGVSYLSVYLRFGCLSIRQLAGEAWRSGGPGAATWLSELIWRDFYFMVLDRFPQLPDGCFKPEFDRVLWDEAPALLAAWREGRTGYPLVDAAMRQLAQTGWMHNRLRMVVASFLTKDLGLDWRLGEQHFADLLLDFDLSANNGGWQWAASTGCDAQPWFRIFNPITQSEKFDPQGRFIRRYVPELAGVPDKHIHAPWRMAPLEQQAAGVIIGRDYPAPVVDHNLARQRTLARFEAVKGKAGKEAAAE</sequence>
<dbReference type="PRINTS" id="PR00147">
    <property type="entry name" value="DNAPHOTLYASE"/>
</dbReference>
<reference evidence="8 9" key="1">
    <citation type="submission" date="2019-02" db="EMBL/GenBank/DDBJ databases">
        <title>Genomic Encyclopedia of Type Strains, Phase IV (KMG-IV): sequencing the most valuable type-strain genomes for metagenomic binning, comparative biology and taxonomic classification.</title>
        <authorList>
            <person name="Goeker M."/>
        </authorList>
    </citation>
    <scope>NUCLEOTIDE SEQUENCE [LARGE SCALE GENOMIC DNA]</scope>
    <source>
        <strain evidence="8 9">DSM 21223</strain>
    </source>
</reference>
<comment type="cofactor">
    <cofactor evidence="2">
        <name>FAD</name>
        <dbReference type="ChEBI" id="CHEBI:57692"/>
    </cofactor>
</comment>
<dbReference type="InterPro" id="IPR006050">
    <property type="entry name" value="DNA_photolyase_N"/>
</dbReference>
<dbReference type="Proteomes" id="UP000292136">
    <property type="component" value="Unassembled WGS sequence"/>
</dbReference>
<keyword evidence="4 6" id="KW-0274">FAD</keyword>
<comment type="caution">
    <text evidence="8">The sequence shown here is derived from an EMBL/GenBank/DDBJ whole genome shotgun (WGS) entry which is preliminary data.</text>
</comment>
<evidence type="ECO:0000313" key="9">
    <source>
        <dbReference type="Proteomes" id="UP000292136"/>
    </source>
</evidence>
<evidence type="ECO:0000256" key="1">
    <source>
        <dbReference type="ARBA" id="ARBA00001932"/>
    </source>
</evidence>
<dbReference type="PROSITE" id="PS51645">
    <property type="entry name" value="PHR_CRY_ALPHA_BETA"/>
    <property type="match status" value="1"/>
</dbReference>
<evidence type="ECO:0000313" key="8">
    <source>
        <dbReference type="EMBL" id="RZT76659.1"/>
    </source>
</evidence>
<comment type="similarity">
    <text evidence="6">Belongs to the DNA photolyase family.</text>
</comment>
<dbReference type="EMBL" id="SHKM01000002">
    <property type="protein sequence ID" value="RZT76659.1"/>
    <property type="molecule type" value="Genomic_DNA"/>
</dbReference>
<accession>A0ABY0ISI8</accession>
<dbReference type="SUPFAM" id="SSF48173">
    <property type="entry name" value="Cryptochrome/photolyase FAD-binding domain"/>
    <property type="match status" value="1"/>
</dbReference>
<protein>
    <submittedName>
        <fullName evidence="8">Deoxyribodipyrimidine photo-lyase type I</fullName>
    </submittedName>
</protein>
<keyword evidence="3 6" id="KW-0285">Flavoprotein</keyword>
<name>A0ABY0ISI8_9RHOO</name>
<dbReference type="Gene3D" id="1.10.579.10">
    <property type="entry name" value="DNA Cyclobutane Dipyrimidine Photolyase, subunit A, domain 3"/>
    <property type="match status" value="1"/>
</dbReference>
<gene>
    <name evidence="8" type="ORF">EV678_2538</name>
</gene>
<feature type="domain" description="Photolyase/cryptochrome alpha/beta" evidence="7">
    <location>
        <begin position="3"/>
        <end position="133"/>
    </location>
</feature>
<dbReference type="RefSeq" id="WP_130459766.1">
    <property type="nucleotide sequence ID" value="NZ_SHKM01000002.1"/>
</dbReference>